<feature type="region of interest" description="PDZ binding" evidence="2">
    <location>
        <begin position="344"/>
        <end position="346"/>
    </location>
</feature>
<dbReference type="AlphaFoldDB" id="A0A6I1FWB9"/>
<comment type="caution">
    <text evidence="5">The sequence shown here is derived from an EMBL/GenBank/DDBJ whole genome shotgun (WGS) entry which is preliminary data.</text>
</comment>
<dbReference type="Proteomes" id="UP000429595">
    <property type="component" value="Unassembled WGS sequence"/>
</dbReference>
<dbReference type="PROSITE" id="PS51494">
    <property type="entry name" value="SPOIVB"/>
    <property type="match status" value="1"/>
</dbReference>
<organism evidence="5 6">
    <name type="scientific">Bacillus aerolatus</name>
    <dbReference type="NCBI Taxonomy" id="2653354"/>
    <lineage>
        <taxon>Bacteria</taxon>
        <taxon>Bacillati</taxon>
        <taxon>Bacillota</taxon>
        <taxon>Bacilli</taxon>
        <taxon>Bacillales</taxon>
        <taxon>Bacillaceae</taxon>
        <taxon>Bacillus</taxon>
    </lineage>
</organism>
<dbReference type="NCBIfam" id="TIGR02860">
    <property type="entry name" value="spore_IV_B"/>
    <property type="match status" value="1"/>
</dbReference>
<dbReference type="GO" id="GO:0008236">
    <property type="term" value="F:serine-type peptidase activity"/>
    <property type="evidence" value="ECO:0007669"/>
    <property type="project" value="UniProtKB-UniRule"/>
</dbReference>
<dbReference type="InterPro" id="IPR001478">
    <property type="entry name" value="PDZ"/>
</dbReference>
<dbReference type="InterPro" id="IPR036034">
    <property type="entry name" value="PDZ_sf"/>
</dbReference>
<dbReference type="SMART" id="SM00228">
    <property type="entry name" value="PDZ"/>
    <property type="match status" value="1"/>
</dbReference>
<dbReference type="GO" id="GO:0006508">
    <property type="term" value="P:proteolysis"/>
    <property type="evidence" value="ECO:0007669"/>
    <property type="project" value="UniProtKB-KW"/>
</dbReference>
<proteinExistence type="predicted"/>
<accession>A0A6I1FWB9</accession>
<feature type="domain" description="PDZ" evidence="3">
    <location>
        <begin position="54"/>
        <end position="113"/>
    </location>
</feature>
<name>A0A6I1FWB9_9BACI</name>
<dbReference type="Gene3D" id="2.30.42.10">
    <property type="match status" value="1"/>
</dbReference>
<dbReference type="SUPFAM" id="SSF50494">
    <property type="entry name" value="Trypsin-like serine proteases"/>
    <property type="match status" value="1"/>
</dbReference>
<keyword evidence="6" id="KW-1185">Reference proteome</keyword>
<feature type="active site" description="Charge relay system" evidence="2">
    <location>
        <position position="187"/>
    </location>
</feature>
<keyword evidence="2 5" id="KW-0378">Hydrolase</keyword>
<dbReference type="Pfam" id="PF17820">
    <property type="entry name" value="PDZ_6"/>
    <property type="match status" value="1"/>
</dbReference>
<feature type="active site" description="Charge relay system" evidence="2">
    <location>
        <position position="329"/>
    </location>
</feature>
<evidence type="ECO:0000313" key="5">
    <source>
        <dbReference type="EMBL" id="KAB7709223.1"/>
    </source>
</evidence>
<dbReference type="SUPFAM" id="SSF50156">
    <property type="entry name" value="PDZ domain-like"/>
    <property type="match status" value="1"/>
</dbReference>
<feature type="domain" description="Peptidase S55" evidence="4">
    <location>
        <begin position="139"/>
        <end position="378"/>
    </location>
</feature>
<dbReference type="Pfam" id="PF05580">
    <property type="entry name" value="Peptidase_S55"/>
    <property type="match status" value="1"/>
</dbReference>
<gene>
    <name evidence="5" type="primary">spoIVB</name>
    <name evidence="5" type="ORF">F9802_01325</name>
</gene>
<dbReference type="PROSITE" id="PS50106">
    <property type="entry name" value="PDZ"/>
    <property type="match status" value="1"/>
</dbReference>
<evidence type="ECO:0000259" key="3">
    <source>
        <dbReference type="PROSITE" id="PS50106"/>
    </source>
</evidence>
<evidence type="ECO:0000256" key="1">
    <source>
        <dbReference type="ARBA" id="ARBA00022825"/>
    </source>
</evidence>
<sequence length="379" mass="40906">MIGSFTNHVHAASMSDIEKEKITAATGSTLDEKDKLLQLAGFSAKPEKATDVRDVRIIPGGQSIGIKLNTLGVLVVGHHLVETADGKQSPGEKAGIRVGDMITEINGKKIEQMQEIGAFVQQAGQEAEPLNVTVRRNKKVIHTKLQPLKDENEQSYKLGLYIRDSASGIGTLTFFEPESKKYGALGHVISDADTKKPIIVQDGEIVKSTVTSIEKGRHGNPGEKLARFSTGQKQLGDISRNSPYGIFGRLNKPLSNGVINKAYPVALSHEVKEGPAKILTVVNQEKVEWYDIEIVSTIPQKYPATKGMVLKVTDKKLLDKTGGIVQGMSGSPIIQNGKVIGAVTHVFVNDPTSGYGVHIEWMLNEAGIPLTESKESQAG</sequence>
<dbReference type="InterPro" id="IPR009003">
    <property type="entry name" value="Peptidase_S1_PA"/>
</dbReference>
<dbReference type="InterPro" id="IPR014219">
    <property type="entry name" value="SpoIVB"/>
</dbReference>
<evidence type="ECO:0000259" key="4">
    <source>
        <dbReference type="PROSITE" id="PS51494"/>
    </source>
</evidence>
<dbReference type="EC" id="3.4.21.116" evidence="5"/>
<dbReference type="EMBL" id="WEIO01000001">
    <property type="protein sequence ID" value="KAB7709223.1"/>
    <property type="molecule type" value="Genomic_DNA"/>
</dbReference>
<keyword evidence="2" id="KW-0645">Protease</keyword>
<feature type="active site" description="Charge relay system" evidence="2">
    <location>
        <position position="314"/>
    </location>
</feature>
<evidence type="ECO:0000313" key="6">
    <source>
        <dbReference type="Proteomes" id="UP000429595"/>
    </source>
</evidence>
<reference evidence="5 6" key="1">
    <citation type="submission" date="2019-10" db="EMBL/GenBank/DDBJ databases">
        <title>Bacillus aerolatum sp. nov., isolated from bioaerosol of sport playgrounds.</title>
        <authorList>
            <person name="Chen P."/>
            <person name="Zhang G."/>
        </authorList>
    </citation>
    <scope>NUCLEOTIDE SEQUENCE [LARGE SCALE GENOMIC DNA]</scope>
    <source>
        <strain evidence="5 6">CX253</strain>
    </source>
</reference>
<evidence type="ECO:0000256" key="2">
    <source>
        <dbReference type="PROSITE-ProRule" id="PRU00827"/>
    </source>
</evidence>
<dbReference type="InterPro" id="IPR008763">
    <property type="entry name" value="Peptidase_S55"/>
</dbReference>
<dbReference type="InterPro" id="IPR041489">
    <property type="entry name" value="PDZ_6"/>
</dbReference>
<protein>
    <submittedName>
        <fullName evidence="5">SpoIVB peptidase</fullName>
        <ecNumber evidence="5">3.4.21.116</ecNumber>
    </submittedName>
</protein>
<keyword evidence="1 2" id="KW-0720">Serine protease</keyword>